<dbReference type="Proteomes" id="UP001205105">
    <property type="component" value="Unassembled WGS sequence"/>
</dbReference>
<dbReference type="GO" id="GO:0005930">
    <property type="term" value="C:axoneme"/>
    <property type="evidence" value="ECO:0007669"/>
    <property type="project" value="UniProtKB-SubCell"/>
</dbReference>
<evidence type="ECO:0000313" key="5">
    <source>
        <dbReference type="EMBL" id="KAI7843329.1"/>
    </source>
</evidence>
<accession>A0AAD5DZJ1</accession>
<name>A0AAD5DZJ1_9CHLO</name>
<proteinExistence type="predicted"/>
<keyword evidence="4" id="KW-0472">Membrane</keyword>
<dbReference type="InterPro" id="IPR003591">
    <property type="entry name" value="Leu-rich_rpt_typical-subtyp"/>
</dbReference>
<evidence type="ECO:0000256" key="4">
    <source>
        <dbReference type="SAM" id="Phobius"/>
    </source>
</evidence>
<dbReference type="SMART" id="SM00369">
    <property type="entry name" value="LRR_TYP"/>
    <property type="match status" value="7"/>
</dbReference>
<evidence type="ECO:0000256" key="2">
    <source>
        <dbReference type="ARBA" id="ARBA00022614"/>
    </source>
</evidence>
<dbReference type="AlphaFoldDB" id="A0AAD5DZJ1"/>
<keyword evidence="4" id="KW-0812">Transmembrane</keyword>
<feature type="transmembrane region" description="Helical" evidence="4">
    <location>
        <begin position="399"/>
        <end position="425"/>
    </location>
</feature>
<keyword evidence="6" id="KW-1185">Reference proteome</keyword>
<comment type="caution">
    <text evidence="5">The sequence shown here is derived from an EMBL/GenBank/DDBJ whole genome shotgun (WGS) entry which is preliminary data.</text>
</comment>
<reference evidence="5" key="1">
    <citation type="submission" date="2020-11" db="EMBL/GenBank/DDBJ databases">
        <title>Chlorella ohadii genome sequencing and assembly.</title>
        <authorList>
            <person name="Murik O."/>
            <person name="Treves H."/>
            <person name="Kedem I."/>
            <person name="Shotland Y."/>
            <person name="Kaplan A."/>
        </authorList>
    </citation>
    <scope>NUCLEOTIDE SEQUENCE</scope>
    <source>
        <strain evidence="5">1</strain>
    </source>
</reference>
<evidence type="ECO:0000256" key="3">
    <source>
        <dbReference type="ARBA" id="ARBA00022737"/>
    </source>
</evidence>
<dbReference type="EMBL" id="JADXDR010000040">
    <property type="protein sequence ID" value="KAI7843329.1"/>
    <property type="molecule type" value="Genomic_DNA"/>
</dbReference>
<dbReference type="SUPFAM" id="SSF52058">
    <property type="entry name" value="L domain-like"/>
    <property type="match status" value="1"/>
</dbReference>
<dbReference type="PANTHER" id="PTHR48051">
    <property type="match status" value="1"/>
</dbReference>
<keyword evidence="3" id="KW-0677">Repeat</keyword>
<keyword evidence="4" id="KW-1133">Transmembrane helix</keyword>
<gene>
    <name evidence="5" type="ORF">COHA_003027</name>
</gene>
<evidence type="ECO:0000256" key="1">
    <source>
        <dbReference type="ARBA" id="ARBA00004430"/>
    </source>
</evidence>
<dbReference type="InterPro" id="IPR050216">
    <property type="entry name" value="LRR_domain-containing"/>
</dbReference>
<sequence>MRVLVSKRGALRYRHVQQPASQPASVTPCARLSSAPPQMVPPLSDADICAVPPHCCTAGAVDLTLDLSDWHVIDTLHTAGVRLARLSLAGTRCSQPLPAQLAALTQLTRLSLAGNSFAGGWDRLPRQLAQLDLSRCNLVQLPAVLAALTQLSELSLAGNELWPLDTWQHLPAQLRRLDLSNCSLVSVADKLTRLTQLSALCLSCNKYLSGHSLDSLPRQLQQLELSSCRLRDVPTELPRLMRLAELSLDDNPIQNWWPLLWMEGLRQLHLQRCRLQKVPTEVAGLTQLTSLSLAGNPLQGGWQHLPTQLRQLDLQWCGLRRMPVELAALTQLTKLSLGRNHIAGGWQHLPVQLQQLAPHGRGPQLPAELSGVLGPLLSTKIWAPVAGSLRYAPVNPATMALTALAGFGIGLSVILLITCVLEWALR</sequence>
<dbReference type="InterPro" id="IPR032675">
    <property type="entry name" value="LRR_dom_sf"/>
</dbReference>
<organism evidence="5 6">
    <name type="scientific">Chlorella ohadii</name>
    <dbReference type="NCBI Taxonomy" id="2649997"/>
    <lineage>
        <taxon>Eukaryota</taxon>
        <taxon>Viridiplantae</taxon>
        <taxon>Chlorophyta</taxon>
        <taxon>core chlorophytes</taxon>
        <taxon>Trebouxiophyceae</taxon>
        <taxon>Chlorellales</taxon>
        <taxon>Chlorellaceae</taxon>
        <taxon>Chlorella clade</taxon>
        <taxon>Chlorella</taxon>
    </lineage>
</organism>
<comment type="subcellular location">
    <subcellularLocation>
        <location evidence="1">Cytoplasm</location>
        <location evidence="1">Cytoskeleton</location>
        <location evidence="1">Cilium axoneme</location>
    </subcellularLocation>
</comment>
<evidence type="ECO:0000313" key="6">
    <source>
        <dbReference type="Proteomes" id="UP001205105"/>
    </source>
</evidence>
<protein>
    <submittedName>
        <fullName evidence="5">Uncharacterized protein</fullName>
    </submittedName>
</protein>
<dbReference type="PANTHER" id="PTHR48051:SF1">
    <property type="entry name" value="RAS SUPPRESSOR PROTEIN 1"/>
    <property type="match status" value="1"/>
</dbReference>
<keyword evidence="2" id="KW-0433">Leucine-rich repeat</keyword>
<dbReference type="Gene3D" id="3.80.10.10">
    <property type="entry name" value="Ribonuclease Inhibitor"/>
    <property type="match status" value="2"/>
</dbReference>